<keyword evidence="2" id="KW-1185">Reference proteome</keyword>
<proteinExistence type="predicted"/>
<evidence type="ECO:0000313" key="2">
    <source>
        <dbReference type="Proteomes" id="UP000214880"/>
    </source>
</evidence>
<organism evidence="1 2">
    <name type="scientific">Dendrosporobacter quercicolus</name>
    <dbReference type="NCBI Taxonomy" id="146817"/>
    <lineage>
        <taxon>Bacteria</taxon>
        <taxon>Bacillati</taxon>
        <taxon>Bacillota</taxon>
        <taxon>Negativicutes</taxon>
        <taxon>Selenomonadales</taxon>
        <taxon>Sporomusaceae</taxon>
        <taxon>Dendrosporobacter</taxon>
    </lineage>
</organism>
<name>A0A1G9KIE4_9FIRM</name>
<evidence type="ECO:0000313" key="1">
    <source>
        <dbReference type="EMBL" id="SDL49314.1"/>
    </source>
</evidence>
<dbReference type="STRING" id="146817.SAMN04488502_10143"/>
<dbReference type="EMBL" id="FNHB01000001">
    <property type="protein sequence ID" value="SDL49314.1"/>
    <property type="molecule type" value="Genomic_DNA"/>
</dbReference>
<reference evidence="1 2" key="1">
    <citation type="submission" date="2016-10" db="EMBL/GenBank/DDBJ databases">
        <authorList>
            <person name="de Groot N.N."/>
        </authorList>
    </citation>
    <scope>NUCLEOTIDE SEQUENCE [LARGE SCALE GENOMIC DNA]</scope>
    <source>
        <strain evidence="1 2">DSM 1736</strain>
    </source>
</reference>
<sequence>MAIITQTNRTLLLEEINPEKLDLLTMVGDVKGMDSLNDEKIKEINEHLQVRSFDEFLEKFDPVVYSFYNASNQRVMYTLKKPENIPDELLTEIHLNMHNDFLKMLLTLVETKRSQGLLNVDFKFEKLTNLISPAKVMEDIRQLRKEMRYLYSEYALLEEGDPKKLDVGDKLNVMFEEASMNYNNVMAMLPLAIEDIKTRLLLGAGGDGKNDTPLTLGVLSMGEEGELKILEAPKPETKALATLDDQINRGLITAIEEDYEALNADSPSVYVKALVARTFCPLPSTMVSTVDTEKEIVNYNSYLEFYKTAKDDFIKTVKPLIEKVLGVRLFFEQYPAKLKGMRPSLLITNAGNEMLVKSSNIPRLITFLNTVNAKNDFNNTVWYAIFPSVSLDQNSKMKLSRERFKGNKIVENPNVNSVESLARILDVMKDYRVQCFFSYETGDKTTFNYMATEGIEKFVERCASLTGKPYSEFGIPCIPNFTIVPKDKSGVILDKKMVLNDANMAELSNAKEDIMKLWIDGVYIGAAFVAAGLCAATQCPEYLKKIFKRNVDTELPGVRFDLEAGDHPLRVRTSLAKEITGFTNSIKDDINRKNFGFVFSSENAAFNGLNITDIMVYKARNLLYDTELGVYEPIYKTQVTTYIERVLRHATGDFKQDNIIKFFSNNPQSQKSLWAGKRDQVNSIISEGDDISYVIDEANGICTLDITFNGNVKNLEIEINRLTSAGRSA</sequence>
<protein>
    <submittedName>
        <fullName evidence="1">Uncharacterized protein</fullName>
    </submittedName>
</protein>
<dbReference type="AlphaFoldDB" id="A0A1G9KIE4"/>
<gene>
    <name evidence="1" type="ORF">SAMN04488502_10143</name>
</gene>
<dbReference type="OrthoDB" id="1660014at2"/>
<dbReference type="Proteomes" id="UP000214880">
    <property type="component" value="Unassembled WGS sequence"/>
</dbReference>
<accession>A0A1G9KIE4</accession>